<dbReference type="PROSITE" id="PS00022">
    <property type="entry name" value="EGF_1"/>
    <property type="match status" value="1"/>
</dbReference>
<dbReference type="GO" id="GO:0017147">
    <property type="term" value="F:Wnt-protein binding"/>
    <property type="evidence" value="ECO:0007669"/>
    <property type="project" value="TreeGrafter"/>
</dbReference>
<evidence type="ECO:0000256" key="4">
    <source>
        <dbReference type="ARBA" id="ARBA00022729"/>
    </source>
</evidence>
<keyword evidence="10 14" id="KW-1015">Disulfide bond</keyword>
<dbReference type="Proteomes" id="UP000242457">
    <property type="component" value="Unassembled WGS sequence"/>
</dbReference>
<dbReference type="InterPro" id="IPR011042">
    <property type="entry name" value="6-blade_b-propeller_TolB-like"/>
</dbReference>
<evidence type="ECO:0000256" key="16">
    <source>
        <dbReference type="SAM" id="MobiDB-lite"/>
    </source>
</evidence>
<keyword evidence="2" id="KW-1003">Cell membrane</keyword>
<keyword evidence="20" id="KW-1185">Reference proteome</keyword>
<dbReference type="InterPro" id="IPR000742">
    <property type="entry name" value="EGF"/>
</dbReference>
<dbReference type="GO" id="GO:0005886">
    <property type="term" value="C:plasma membrane"/>
    <property type="evidence" value="ECO:0007669"/>
    <property type="project" value="UniProtKB-SubCell"/>
</dbReference>
<dbReference type="GO" id="GO:0048477">
    <property type="term" value="P:oogenesis"/>
    <property type="evidence" value="ECO:0007669"/>
    <property type="project" value="UniProtKB-KW"/>
</dbReference>
<comment type="subcellular location">
    <subcellularLocation>
        <location evidence="1">Cell membrane</location>
        <topology evidence="1">Single-pass type I membrane protein</topology>
    </subcellularLocation>
</comment>
<keyword evidence="11" id="KW-0325">Glycoprotein</keyword>
<evidence type="ECO:0000256" key="8">
    <source>
        <dbReference type="ARBA" id="ARBA00022943"/>
    </source>
</evidence>
<keyword evidence="4" id="KW-0732">Signal</keyword>
<dbReference type="GO" id="GO:0042813">
    <property type="term" value="F:Wnt receptor activity"/>
    <property type="evidence" value="ECO:0007669"/>
    <property type="project" value="TreeGrafter"/>
</dbReference>
<gene>
    <name evidence="19" type="ORF">APICC_07003</name>
</gene>
<evidence type="ECO:0000256" key="2">
    <source>
        <dbReference type="ARBA" id="ARBA00022475"/>
    </source>
</evidence>
<evidence type="ECO:0000256" key="11">
    <source>
        <dbReference type="ARBA" id="ARBA00023180"/>
    </source>
</evidence>
<dbReference type="AlphaFoldDB" id="A0A2A3E6Z4"/>
<feature type="transmembrane region" description="Helical" evidence="17">
    <location>
        <begin position="494"/>
        <end position="516"/>
    </location>
</feature>
<dbReference type="Gene3D" id="2.120.10.30">
    <property type="entry name" value="TolB, C-terminal domain"/>
    <property type="match status" value="1"/>
</dbReference>
<dbReference type="SUPFAM" id="SSF63825">
    <property type="entry name" value="YWTD domain"/>
    <property type="match status" value="1"/>
</dbReference>
<dbReference type="PANTHER" id="PTHR46513">
    <property type="entry name" value="VITELLOGENIN RECEPTOR-LIKE PROTEIN-RELATED-RELATED"/>
    <property type="match status" value="1"/>
</dbReference>
<organism evidence="19 20">
    <name type="scientific">Apis cerana cerana</name>
    <name type="common">Oriental honeybee</name>
    <dbReference type="NCBI Taxonomy" id="94128"/>
    <lineage>
        <taxon>Eukaryota</taxon>
        <taxon>Metazoa</taxon>
        <taxon>Ecdysozoa</taxon>
        <taxon>Arthropoda</taxon>
        <taxon>Hexapoda</taxon>
        <taxon>Insecta</taxon>
        <taxon>Pterygota</taxon>
        <taxon>Neoptera</taxon>
        <taxon>Endopterygota</taxon>
        <taxon>Hymenoptera</taxon>
        <taxon>Apocrita</taxon>
        <taxon>Aculeata</taxon>
        <taxon>Apoidea</taxon>
        <taxon>Anthophila</taxon>
        <taxon>Apidae</taxon>
        <taxon>Apis</taxon>
    </lineage>
</organism>
<keyword evidence="17" id="KW-1133">Transmembrane helix</keyword>
<evidence type="ECO:0000256" key="17">
    <source>
        <dbReference type="SAM" id="Phobius"/>
    </source>
</evidence>
<evidence type="ECO:0000256" key="1">
    <source>
        <dbReference type="ARBA" id="ARBA00004251"/>
    </source>
</evidence>
<evidence type="ECO:0000256" key="12">
    <source>
        <dbReference type="ARBA" id="ARBA00038070"/>
    </source>
</evidence>
<dbReference type="SMART" id="SM00135">
    <property type="entry name" value="LY"/>
    <property type="match status" value="5"/>
</dbReference>
<dbReference type="SUPFAM" id="SSF57196">
    <property type="entry name" value="EGF/Laminin"/>
    <property type="match status" value="1"/>
</dbReference>
<dbReference type="PROSITE" id="PS50026">
    <property type="entry name" value="EGF_3"/>
    <property type="match status" value="1"/>
</dbReference>
<sequence>MTSRKNLTVILTIIFGIFTINIHARSWDLAVLIGREIEFLAQNQTLIAQAKFMDAVALSGVAYDENTRTMFLSDLRNKNNMSIFSNNLTDKNFTLKPLHKNQNKSLILTLAFDVETQTLFWSDILQEVIMKMHILPDGSLEEAKVLHNLTSLNPCGIALDVCNRHIYWTNNNNSYSSIERSNLDGSNQTTIINENLYDPLAIAIDHINEKLYWIDDIEGIRIKIERSNLDGSEREYLIQPKRHQPVHLALDNDSIYWNDITERAIWRMPKDGKNESSMIKFRSYHESHPGIAPSGILTRDNVGKIDCKKRLKISTTNIIPLRESSNNLTTSTEEMNEMTTETIKYCLNNGLMNEKEGTCQCKSGFTGAHCETDFCHNYCLQGSCSININGLPICKCNSTFIGPRCETDPCKDYCLHDGQCSVLNEKPVCKCKYSEGSRCEILNNVIEFCEIFCANMEPVPTSVSLNAKCRCAERNEKGAQLVTFKEEEDEYRTLLPIFGAFIGILALVIIVLSYYVNKFRKRPRIKKRFVVSKGGVTPLTSRPQLPDNQCEITIENCCNMNICETPCFEPKLCATAPGTNGSKKEEKNSLLDNMEENSW</sequence>
<dbReference type="SMART" id="SM00181">
    <property type="entry name" value="EGF"/>
    <property type="match status" value="3"/>
</dbReference>
<evidence type="ECO:0000256" key="7">
    <source>
        <dbReference type="ARBA" id="ARBA00022871"/>
    </source>
</evidence>
<accession>A0A2A3E6Z4</accession>
<feature type="disulfide bond" evidence="14">
    <location>
        <begin position="396"/>
        <end position="405"/>
    </location>
</feature>
<dbReference type="GO" id="GO:0060070">
    <property type="term" value="P:canonical Wnt signaling pathway"/>
    <property type="evidence" value="ECO:0007669"/>
    <property type="project" value="TreeGrafter"/>
</dbReference>
<evidence type="ECO:0000256" key="5">
    <source>
        <dbReference type="ARBA" id="ARBA00022737"/>
    </source>
</evidence>
<dbReference type="OrthoDB" id="382013at2759"/>
<name>A0A2A3E6Z4_APICC</name>
<dbReference type="GO" id="GO:0007283">
    <property type="term" value="P:spermatogenesis"/>
    <property type="evidence" value="ECO:0007669"/>
    <property type="project" value="UniProtKB-KW"/>
</dbReference>
<feature type="domain" description="EGF-like" evidence="18">
    <location>
        <begin position="371"/>
        <end position="406"/>
    </location>
</feature>
<evidence type="ECO:0000256" key="9">
    <source>
        <dbReference type="ARBA" id="ARBA00023136"/>
    </source>
</evidence>
<keyword evidence="5" id="KW-0677">Repeat</keyword>
<protein>
    <recommendedName>
        <fullName evidence="13">Protein cueball</fullName>
    </recommendedName>
</protein>
<dbReference type="EMBL" id="KZ288362">
    <property type="protein sequence ID" value="PBC26939.1"/>
    <property type="molecule type" value="Genomic_DNA"/>
</dbReference>
<dbReference type="PANTHER" id="PTHR46513:SF42">
    <property type="entry name" value="PROTEIN CUEBALL"/>
    <property type="match status" value="1"/>
</dbReference>
<reference evidence="19 20" key="1">
    <citation type="submission" date="2014-07" db="EMBL/GenBank/DDBJ databases">
        <title>Genomic and transcriptomic analysis on Apis cerana provide comprehensive insights into honey bee biology.</title>
        <authorList>
            <person name="Diao Q."/>
            <person name="Sun L."/>
            <person name="Zheng H."/>
            <person name="Zheng H."/>
            <person name="Xu S."/>
            <person name="Wang S."/>
            <person name="Zeng Z."/>
            <person name="Hu F."/>
            <person name="Su S."/>
            <person name="Wu J."/>
        </authorList>
    </citation>
    <scope>NUCLEOTIDE SEQUENCE [LARGE SCALE GENOMIC DNA]</scope>
    <source>
        <tissue evidence="19">Pupae without intestine</tissue>
    </source>
</reference>
<evidence type="ECO:0000313" key="19">
    <source>
        <dbReference type="EMBL" id="PBC26939.1"/>
    </source>
</evidence>
<dbReference type="PROSITE" id="PS51120">
    <property type="entry name" value="LDLRB"/>
    <property type="match status" value="2"/>
</dbReference>
<dbReference type="Pfam" id="PF00058">
    <property type="entry name" value="Ldl_recept_b"/>
    <property type="match status" value="1"/>
</dbReference>
<feature type="repeat" description="LDL-receptor class B" evidence="15">
    <location>
        <begin position="209"/>
        <end position="254"/>
    </location>
</feature>
<dbReference type="InterPro" id="IPR000033">
    <property type="entry name" value="LDLR_classB_rpt"/>
</dbReference>
<evidence type="ECO:0000256" key="13">
    <source>
        <dbReference type="ARBA" id="ARBA00040020"/>
    </source>
</evidence>
<dbReference type="STRING" id="94128.A0A2A3E6Z4"/>
<feature type="repeat" description="LDL-receptor class B" evidence="15">
    <location>
        <begin position="164"/>
        <end position="208"/>
    </location>
</feature>
<comment type="caution">
    <text evidence="14">Lacks conserved residue(s) required for the propagation of feature annotation.</text>
</comment>
<feature type="region of interest" description="Disordered" evidence="16">
    <location>
        <begin position="579"/>
        <end position="599"/>
    </location>
</feature>
<keyword evidence="17" id="KW-0812">Transmembrane</keyword>
<keyword evidence="8" id="KW-0896">Oogenesis</keyword>
<evidence type="ECO:0000256" key="14">
    <source>
        <dbReference type="PROSITE-ProRule" id="PRU00076"/>
    </source>
</evidence>
<keyword evidence="7" id="KW-0744">Spermatogenesis</keyword>
<evidence type="ECO:0000256" key="6">
    <source>
        <dbReference type="ARBA" id="ARBA00022782"/>
    </source>
</evidence>
<dbReference type="InterPro" id="IPR050778">
    <property type="entry name" value="Cueball_EGF_LRP_Nidogen"/>
</dbReference>
<comment type="similarity">
    <text evidence="12">Belongs to the cueball family.</text>
</comment>
<proteinExistence type="inferred from homology"/>
<keyword evidence="3 14" id="KW-0245">EGF-like domain</keyword>
<evidence type="ECO:0000313" key="20">
    <source>
        <dbReference type="Proteomes" id="UP000242457"/>
    </source>
</evidence>
<evidence type="ECO:0000259" key="18">
    <source>
        <dbReference type="PROSITE" id="PS50026"/>
    </source>
</evidence>
<evidence type="ECO:0000256" key="3">
    <source>
        <dbReference type="ARBA" id="ARBA00022536"/>
    </source>
</evidence>
<keyword evidence="6" id="KW-0221">Differentiation</keyword>
<keyword evidence="9 17" id="KW-0472">Membrane</keyword>
<evidence type="ECO:0000256" key="15">
    <source>
        <dbReference type="PROSITE-ProRule" id="PRU00461"/>
    </source>
</evidence>
<dbReference type="Gene3D" id="2.10.25.10">
    <property type="entry name" value="Laminin"/>
    <property type="match status" value="1"/>
</dbReference>
<evidence type="ECO:0000256" key="10">
    <source>
        <dbReference type="ARBA" id="ARBA00023157"/>
    </source>
</evidence>